<dbReference type="SUPFAM" id="SSF54637">
    <property type="entry name" value="Thioesterase/thiol ester dehydrase-isomerase"/>
    <property type="match status" value="1"/>
</dbReference>
<keyword evidence="4" id="KW-1185">Reference proteome</keyword>
<name>A0ABP8GKS2_9BURK</name>
<comment type="similarity">
    <text evidence="1">Belongs to the 4-hydroxybenzoyl-CoA thioesterase family.</text>
</comment>
<gene>
    <name evidence="3" type="ORF">GCM10023144_08980</name>
</gene>
<reference evidence="4" key="1">
    <citation type="journal article" date="2019" name="Int. J. Syst. Evol. Microbiol.">
        <title>The Global Catalogue of Microorganisms (GCM) 10K type strain sequencing project: providing services to taxonomists for standard genome sequencing and annotation.</title>
        <authorList>
            <consortium name="The Broad Institute Genomics Platform"/>
            <consortium name="The Broad Institute Genome Sequencing Center for Infectious Disease"/>
            <person name="Wu L."/>
            <person name="Ma J."/>
        </authorList>
    </citation>
    <scope>NUCLEOTIDE SEQUENCE [LARGE SCALE GENOMIC DNA]</scope>
    <source>
        <strain evidence="4">JCM 17666</strain>
    </source>
</reference>
<dbReference type="EMBL" id="BAABFO010000003">
    <property type="protein sequence ID" value="GAA4326034.1"/>
    <property type="molecule type" value="Genomic_DNA"/>
</dbReference>
<sequence length="151" mass="16454">MQRAAPQPRHAYRWYRVIPTQWRDNDVYGHVNNAVHYTWFDTVVNGWLVANGLLDIGGGAVAGLVVSSACQYFGEAAFPDDIHCGLRVARIGTTSITYEIGLFRNEAALSFAAGTFVHAYVDRESRRPVPLPAALRTAAGRLLAAGDGPQP</sequence>
<dbReference type="Pfam" id="PF13279">
    <property type="entry name" value="4HBT_2"/>
    <property type="match status" value="1"/>
</dbReference>
<comment type="caution">
    <text evidence="3">The sequence shown here is derived from an EMBL/GenBank/DDBJ whole genome shotgun (WGS) entry which is preliminary data.</text>
</comment>
<dbReference type="PANTHER" id="PTHR31793">
    <property type="entry name" value="4-HYDROXYBENZOYL-COA THIOESTERASE FAMILY MEMBER"/>
    <property type="match status" value="1"/>
</dbReference>
<keyword evidence="2" id="KW-0378">Hydrolase</keyword>
<dbReference type="Gene3D" id="3.10.129.10">
    <property type="entry name" value="Hotdog Thioesterase"/>
    <property type="match status" value="1"/>
</dbReference>
<accession>A0ABP8GKS2</accession>
<protein>
    <submittedName>
        <fullName evidence="3">Thioesterase family protein</fullName>
    </submittedName>
</protein>
<dbReference type="InterPro" id="IPR029069">
    <property type="entry name" value="HotDog_dom_sf"/>
</dbReference>
<evidence type="ECO:0000313" key="4">
    <source>
        <dbReference type="Proteomes" id="UP001501671"/>
    </source>
</evidence>
<organism evidence="3 4">
    <name type="scientific">Pigmentiphaga soli</name>
    <dbReference type="NCBI Taxonomy" id="1007095"/>
    <lineage>
        <taxon>Bacteria</taxon>
        <taxon>Pseudomonadati</taxon>
        <taxon>Pseudomonadota</taxon>
        <taxon>Betaproteobacteria</taxon>
        <taxon>Burkholderiales</taxon>
        <taxon>Alcaligenaceae</taxon>
        <taxon>Pigmentiphaga</taxon>
    </lineage>
</organism>
<dbReference type="CDD" id="cd00586">
    <property type="entry name" value="4HBT"/>
    <property type="match status" value="1"/>
</dbReference>
<evidence type="ECO:0000256" key="2">
    <source>
        <dbReference type="ARBA" id="ARBA00022801"/>
    </source>
</evidence>
<dbReference type="RefSeq" id="WP_345246756.1">
    <property type="nucleotide sequence ID" value="NZ_BAABFO010000003.1"/>
</dbReference>
<dbReference type="InterPro" id="IPR050563">
    <property type="entry name" value="4-hydroxybenzoyl-CoA_TE"/>
</dbReference>
<proteinExistence type="inferred from homology"/>
<dbReference type="Proteomes" id="UP001501671">
    <property type="component" value="Unassembled WGS sequence"/>
</dbReference>
<evidence type="ECO:0000256" key="1">
    <source>
        <dbReference type="ARBA" id="ARBA00005953"/>
    </source>
</evidence>
<evidence type="ECO:0000313" key="3">
    <source>
        <dbReference type="EMBL" id="GAA4326034.1"/>
    </source>
</evidence>
<dbReference type="PANTHER" id="PTHR31793:SF27">
    <property type="entry name" value="NOVEL THIOESTERASE SUPERFAMILY DOMAIN AND SAPOSIN A-TYPE DOMAIN CONTAINING PROTEIN (0610012H03RIK)"/>
    <property type="match status" value="1"/>
</dbReference>